<proteinExistence type="predicted"/>
<gene>
    <name evidence="2" type="ORF">ABID24_001787</name>
</gene>
<dbReference type="EMBL" id="JBEPMJ010000011">
    <property type="protein sequence ID" value="MET3750535.1"/>
    <property type="molecule type" value="Genomic_DNA"/>
</dbReference>
<reference evidence="2 3" key="1">
    <citation type="submission" date="2024-06" db="EMBL/GenBank/DDBJ databases">
        <title>Genomic Encyclopedia of Type Strains, Phase IV (KMG-IV): sequencing the most valuable type-strain genomes for metagenomic binning, comparative biology and taxonomic classification.</title>
        <authorList>
            <person name="Goeker M."/>
        </authorList>
    </citation>
    <scope>NUCLEOTIDE SEQUENCE [LARGE SCALE GENOMIC DNA]</scope>
    <source>
        <strain evidence="2 3">DSM 29492</strain>
    </source>
</reference>
<protein>
    <submittedName>
        <fullName evidence="2">Uncharacterized protein</fullName>
    </submittedName>
</protein>
<accession>A0ABV2M240</accession>
<evidence type="ECO:0000313" key="2">
    <source>
        <dbReference type="EMBL" id="MET3750535.1"/>
    </source>
</evidence>
<evidence type="ECO:0000313" key="3">
    <source>
        <dbReference type="Proteomes" id="UP001549106"/>
    </source>
</evidence>
<keyword evidence="3" id="KW-1185">Reference proteome</keyword>
<dbReference type="RefSeq" id="WP_138270880.1">
    <property type="nucleotide sequence ID" value="NZ_BAABXP010000005.1"/>
</dbReference>
<evidence type="ECO:0000256" key="1">
    <source>
        <dbReference type="SAM" id="SignalP"/>
    </source>
</evidence>
<feature type="signal peptide" evidence="1">
    <location>
        <begin position="1"/>
        <end position="24"/>
    </location>
</feature>
<feature type="chain" id="PRO_5045099865" evidence="1">
    <location>
        <begin position="25"/>
        <end position="131"/>
    </location>
</feature>
<name>A0ABV2M240_9FIRM</name>
<sequence length="131" mass="14437">MMKKLLCAAVLATTLICSSSTVHAGTIPFTVTVGGTGSQDPLSKRERKTDDGDTFAYFRGQEFSADKAGIYVRSYNLDKEYIYSGQKFLVSTTAGIRQSAQYNMTAPGGEYYYMKSEAQSKRVTVKGYYCP</sequence>
<dbReference type="Proteomes" id="UP001549106">
    <property type="component" value="Unassembled WGS sequence"/>
</dbReference>
<organism evidence="2 3">
    <name type="scientific">Blautia caecimuris</name>
    <dbReference type="NCBI Taxonomy" id="1796615"/>
    <lineage>
        <taxon>Bacteria</taxon>
        <taxon>Bacillati</taxon>
        <taxon>Bacillota</taxon>
        <taxon>Clostridia</taxon>
        <taxon>Lachnospirales</taxon>
        <taxon>Lachnospiraceae</taxon>
        <taxon>Blautia</taxon>
    </lineage>
</organism>
<keyword evidence="1" id="KW-0732">Signal</keyword>
<comment type="caution">
    <text evidence="2">The sequence shown here is derived from an EMBL/GenBank/DDBJ whole genome shotgun (WGS) entry which is preliminary data.</text>
</comment>